<reference evidence="3" key="1">
    <citation type="journal article" date="2019" name="Int. J. Syst. Evol. Microbiol.">
        <title>The Global Catalogue of Microorganisms (GCM) 10K type strain sequencing project: providing services to taxonomists for standard genome sequencing and annotation.</title>
        <authorList>
            <consortium name="The Broad Institute Genomics Platform"/>
            <consortium name="The Broad Institute Genome Sequencing Center for Infectious Disease"/>
            <person name="Wu L."/>
            <person name="Ma J."/>
        </authorList>
    </citation>
    <scope>NUCLEOTIDE SEQUENCE [LARGE SCALE GENOMIC DNA]</scope>
    <source>
        <strain evidence="3">JCM 16601</strain>
    </source>
</reference>
<accession>A0ABP7PQL4</accession>
<sequence>MKIKMLLFFIVIFKVQLLFAQEVKDTTQKVTVKVGLKVDLIKQRHDKINAYADSINSYISGKLPDFLFDECFDWQKSFWPDLHSAVSVRWEILEKVHNQRALKAILNTRNKKLKRICDHKSDKVYPYLSVPMIEKSFYQLIQRRYKQI</sequence>
<keyword evidence="1" id="KW-0732">Signal</keyword>
<protein>
    <submittedName>
        <fullName evidence="2">Uncharacterized protein</fullName>
    </submittedName>
</protein>
<feature type="chain" id="PRO_5046847465" evidence="1">
    <location>
        <begin position="21"/>
        <end position="148"/>
    </location>
</feature>
<dbReference type="Proteomes" id="UP001500742">
    <property type="component" value="Unassembled WGS sequence"/>
</dbReference>
<evidence type="ECO:0000256" key="1">
    <source>
        <dbReference type="SAM" id="SignalP"/>
    </source>
</evidence>
<dbReference type="RefSeq" id="WP_259094324.1">
    <property type="nucleotide sequence ID" value="NZ_BAAAZC010000010.1"/>
</dbReference>
<feature type="signal peptide" evidence="1">
    <location>
        <begin position="1"/>
        <end position="20"/>
    </location>
</feature>
<name>A0ABP7PQL4_9SPHI</name>
<evidence type="ECO:0000313" key="3">
    <source>
        <dbReference type="Proteomes" id="UP001500742"/>
    </source>
</evidence>
<dbReference type="EMBL" id="BAAAZC010000010">
    <property type="protein sequence ID" value="GAA3968853.1"/>
    <property type="molecule type" value="Genomic_DNA"/>
</dbReference>
<gene>
    <name evidence="2" type="ORF">GCM10022210_17140</name>
</gene>
<keyword evidence="3" id="KW-1185">Reference proteome</keyword>
<comment type="caution">
    <text evidence="2">The sequence shown here is derived from an EMBL/GenBank/DDBJ whole genome shotgun (WGS) entry which is preliminary data.</text>
</comment>
<organism evidence="2 3">
    <name type="scientific">Mucilaginibacter dorajii</name>
    <dbReference type="NCBI Taxonomy" id="692994"/>
    <lineage>
        <taxon>Bacteria</taxon>
        <taxon>Pseudomonadati</taxon>
        <taxon>Bacteroidota</taxon>
        <taxon>Sphingobacteriia</taxon>
        <taxon>Sphingobacteriales</taxon>
        <taxon>Sphingobacteriaceae</taxon>
        <taxon>Mucilaginibacter</taxon>
    </lineage>
</organism>
<proteinExistence type="predicted"/>
<evidence type="ECO:0000313" key="2">
    <source>
        <dbReference type="EMBL" id="GAA3968853.1"/>
    </source>
</evidence>